<feature type="repeat" description="TPR" evidence="3">
    <location>
        <begin position="29"/>
        <end position="62"/>
    </location>
</feature>
<dbReference type="PROSITE" id="PS51257">
    <property type="entry name" value="PROKAR_LIPOPROTEIN"/>
    <property type="match status" value="1"/>
</dbReference>
<organism evidence="4 5">
    <name type="scientific">Albidovulum denitrificans</name>
    <dbReference type="NCBI Taxonomy" id="404881"/>
    <lineage>
        <taxon>Bacteria</taxon>
        <taxon>Pseudomonadati</taxon>
        <taxon>Pseudomonadota</taxon>
        <taxon>Alphaproteobacteria</taxon>
        <taxon>Rhodobacterales</taxon>
        <taxon>Paracoccaceae</taxon>
        <taxon>Albidovulum</taxon>
    </lineage>
</organism>
<dbReference type="OrthoDB" id="7637125at2"/>
<dbReference type="Gene3D" id="1.25.40.10">
    <property type="entry name" value="Tetratricopeptide repeat domain"/>
    <property type="match status" value="5"/>
</dbReference>
<reference evidence="4 5" key="1">
    <citation type="submission" date="2018-02" db="EMBL/GenBank/DDBJ databases">
        <title>Genomic Encyclopedia of Archaeal and Bacterial Type Strains, Phase II (KMG-II): from individual species to whole genera.</title>
        <authorList>
            <person name="Goeker M."/>
        </authorList>
    </citation>
    <scope>NUCLEOTIDE SEQUENCE [LARGE SCALE GENOMIC DNA]</scope>
    <source>
        <strain evidence="4 5">DSM 18921</strain>
    </source>
</reference>
<keyword evidence="1" id="KW-0677">Repeat</keyword>
<dbReference type="Pfam" id="PF13432">
    <property type="entry name" value="TPR_16"/>
    <property type="match status" value="3"/>
</dbReference>
<evidence type="ECO:0000313" key="5">
    <source>
        <dbReference type="Proteomes" id="UP000238338"/>
    </source>
</evidence>
<dbReference type="AlphaFoldDB" id="A0A2S8S2Z6"/>
<dbReference type="SUPFAM" id="SSF48452">
    <property type="entry name" value="TPR-like"/>
    <property type="match status" value="3"/>
</dbReference>
<gene>
    <name evidence="4" type="ORF">LX70_03690</name>
</gene>
<dbReference type="EMBL" id="PVEP01000011">
    <property type="protein sequence ID" value="PQV55172.1"/>
    <property type="molecule type" value="Genomic_DNA"/>
</dbReference>
<dbReference type="InterPro" id="IPR011990">
    <property type="entry name" value="TPR-like_helical_dom_sf"/>
</dbReference>
<comment type="caution">
    <text evidence="4">The sequence shown here is derived from an EMBL/GenBank/DDBJ whole genome shotgun (WGS) entry which is preliminary data.</text>
</comment>
<dbReference type="Proteomes" id="UP000238338">
    <property type="component" value="Unassembled WGS sequence"/>
</dbReference>
<evidence type="ECO:0000256" key="2">
    <source>
        <dbReference type="ARBA" id="ARBA00022803"/>
    </source>
</evidence>
<dbReference type="Pfam" id="PF14559">
    <property type="entry name" value="TPR_19"/>
    <property type="match status" value="2"/>
</dbReference>
<evidence type="ECO:0000256" key="3">
    <source>
        <dbReference type="PROSITE-ProRule" id="PRU00339"/>
    </source>
</evidence>
<dbReference type="PANTHER" id="PTHR45586:SF1">
    <property type="entry name" value="LIPOPOLYSACCHARIDE ASSEMBLY PROTEIN B"/>
    <property type="match status" value="1"/>
</dbReference>
<evidence type="ECO:0000256" key="1">
    <source>
        <dbReference type="ARBA" id="ARBA00022737"/>
    </source>
</evidence>
<dbReference type="PANTHER" id="PTHR45586">
    <property type="entry name" value="TPR REPEAT-CONTAINING PROTEIN PA4667"/>
    <property type="match status" value="1"/>
</dbReference>
<keyword evidence="2 3" id="KW-0802">TPR repeat</keyword>
<proteinExistence type="predicted"/>
<protein>
    <submittedName>
        <fullName evidence="4">Flp pilus assembly protein TadD</fullName>
    </submittedName>
</protein>
<accession>A0A2S8S2Z6</accession>
<keyword evidence="5" id="KW-1185">Reference proteome</keyword>
<name>A0A2S8S2Z6_9RHOB</name>
<dbReference type="RefSeq" id="WP_105516236.1">
    <property type="nucleotide sequence ID" value="NZ_PVEP01000011.1"/>
</dbReference>
<dbReference type="SMART" id="SM00028">
    <property type="entry name" value="TPR"/>
    <property type="match status" value="3"/>
</dbReference>
<dbReference type="InterPro" id="IPR051012">
    <property type="entry name" value="CellSynth/LPSAsmb/PSIAsmb"/>
</dbReference>
<dbReference type="PROSITE" id="PS50005">
    <property type="entry name" value="TPR"/>
    <property type="match status" value="1"/>
</dbReference>
<sequence length="817" mass="89168">MTLRKVLVPAFLAIGVMALSSCESSKERAEKFYQSGMAYLEQGDVERAIVEFRNVFKLDGEHKEARRAYAEIERNRGKLREAFSQYLRLAEQDPKDLDALRALSEMAVANGDWEVAERYATPAAELAPQDPQILALKAAADYGKATTEADSAGIVDAMNRIKALRAANPDNVLLRRVIVDDRLRAQDFNAALTEIDEAIAIEPKDRQLNAQRLTVLSALGDEQAVEDGLIDMVQRFPEAPEMSATLVRWYVSRDELDKAEAHLRARVDLTAPDVTHVFDLVRFLAEHRGTDAAVAELDKVIASGATSPIFTSARAGFLFDLGRHDEAIADMRAVLKEDGSPDDTRRIKIGLARMLSASDQDDEARKLVDEVLAEDSGYVEAMKLQAGWDIRDDKVGDAIAVLRRALDDSPNDPALMTLMARAYERDGNRDLMREMLSLAVNASNRAPDESLRYAQFLASENKLVQAESVLIDALRLTPGNAHILMPLGQVYVAMQDWPRASAVANQLAASSQPAARNAAVGLQAAVLNGQKNSEEAVGYLQGLVDSGKGDLGTKIAILRTYVSNNQIDRALAYANQLSHEAPDNPEIEFINGSVQLLAGNTAAAETIMRKLVEADPSRNQAWLALVRIVASDPKRTEETRTLIAEAQKAAPDAPELKWAQAGILERTGDYAGAISVYEALYKENTGNPIIANNLASLLSVHGAGEDSLNRAEIIARRLRGSTVPAFQDTYGWIAYLRGNYKEAVSELEKAAAGMPDDPSVQFHLAKTYLALDRKSDALAQYRRMEGLFPQGAEKPGYAADAEKDVQALEAGGTTVGN</sequence>
<dbReference type="InterPro" id="IPR019734">
    <property type="entry name" value="TPR_rpt"/>
</dbReference>
<evidence type="ECO:0000313" key="4">
    <source>
        <dbReference type="EMBL" id="PQV55172.1"/>
    </source>
</evidence>